<sequence length="131" mass="14635">MPFAGVAERAAPIEELMRGRDGSRRRCGRAPQAPQTSQMTTWLADASVLLAREEGDDAHHDEARWLLGGPEPVATLDLAYYEVTHVAVRAWRDVEGRSPLRWRSTLDNVGYVKLSLRRTANCPAHARCERG</sequence>
<evidence type="ECO:0008006" key="3">
    <source>
        <dbReference type="Google" id="ProtNLM"/>
    </source>
</evidence>
<dbReference type="EMBL" id="CADCVU010000187">
    <property type="protein sequence ID" value="CAA9515777.1"/>
    <property type="molecule type" value="Genomic_DNA"/>
</dbReference>
<protein>
    <recommendedName>
        <fullName evidence="3">PIN domain-containing protein</fullName>
    </recommendedName>
</protein>
<accession>A0A6J4T865</accession>
<evidence type="ECO:0000313" key="2">
    <source>
        <dbReference type="EMBL" id="CAA9515777.1"/>
    </source>
</evidence>
<evidence type="ECO:0000256" key="1">
    <source>
        <dbReference type="SAM" id="MobiDB-lite"/>
    </source>
</evidence>
<dbReference type="AlphaFoldDB" id="A0A6J4T865"/>
<name>A0A6J4T865_9ACTN</name>
<proteinExistence type="predicted"/>
<gene>
    <name evidence="2" type="ORF">AVDCRST_MAG45-2193</name>
</gene>
<feature type="region of interest" description="Disordered" evidence="1">
    <location>
        <begin position="18"/>
        <end position="38"/>
    </location>
</feature>
<reference evidence="2" key="1">
    <citation type="submission" date="2020-02" db="EMBL/GenBank/DDBJ databases">
        <authorList>
            <person name="Meier V. D."/>
        </authorList>
    </citation>
    <scope>NUCLEOTIDE SEQUENCE</scope>
    <source>
        <strain evidence="2">AVDCRST_MAG45</strain>
    </source>
</reference>
<organism evidence="2">
    <name type="scientific">uncultured Solirubrobacterales bacterium</name>
    <dbReference type="NCBI Taxonomy" id="768556"/>
    <lineage>
        <taxon>Bacteria</taxon>
        <taxon>Bacillati</taxon>
        <taxon>Actinomycetota</taxon>
        <taxon>Thermoleophilia</taxon>
        <taxon>Solirubrobacterales</taxon>
        <taxon>environmental samples</taxon>
    </lineage>
</organism>